<dbReference type="OrthoDB" id="346481at2157"/>
<keyword evidence="2" id="KW-1185">Reference proteome</keyword>
<evidence type="ECO:0000313" key="1">
    <source>
        <dbReference type="EMBL" id="TQQ81846.1"/>
    </source>
</evidence>
<gene>
    <name evidence="1" type="ORF">EWF95_02610</name>
</gene>
<organism evidence="1 2">
    <name type="scientific">Halonotius roseus</name>
    <dbReference type="NCBI Taxonomy" id="2511997"/>
    <lineage>
        <taxon>Archaea</taxon>
        <taxon>Methanobacteriati</taxon>
        <taxon>Methanobacteriota</taxon>
        <taxon>Stenosarchaea group</taxon>
        <taxon>Halobacteria</taxon>
        <taxon>Halobacteriales</taxon>
        <taxon>Haloferacaceae</taxon>
        <taxon>Halonotius</taxon>
    </lineage>
</organism>
<dbReference type="RefSeq" id="WP_142442499.1">
    <property type="nucleotide sequence ID" value="NZ_SESI01000001.1"/>
</dbReference>
<proteinExistence type="predicted"/>
<name>A0A544QQY1_9EURY</name>
<dbReference type="Proteomes" id="UP000315385">
    <property type="component" value="Unassembled WGS sequence"/>
</dbReference>
<evidence type="ECO:0000313" key="2">
    <source>
        <dbReference type="Proteomes" id="UP000315385"/>
    </source>
</evidence>
<comment type="caution">
    <text evidence="1">The sequence shown here is derived from an EMBL/GenBank/DDBJ whole genome shotgun (WGS) entry which is preliminary data.</text>
</comment>
<reference evidence="1 2" key="1">
    <citation type="submission" date="2019-02" db="EMBL/GenBank/DDBJ databases">
        <title>Halonotius sp. a new haloqrchaeon isolated from saline water.</title>
        <authorList>
            <person name="Duran-Viseras A."/>
            <person name="Sanchez-Porro C."/>
            <person name="Ventosa A."/>
        </authorList>
    </citation>
    <scope>NUCLEOTIDE SEQUENCE [LARGE SCALE GENOMIC DNA]</scope>
    <source>
        <strain evidence="1 2">F9-27</strain>
    </source>
</reference>
<sequence>MGCGLADGIAVEFLTSGLSFQPYEVKTRSGHRKFSYTKITVSREVGEEISENAGEFEPVLVTFDGVVQDRYMFHPEAVKLHNENATLTLYDGEKILEKGTVNKHFQHTTLEEVIAFIIGRRQDPNGVIVGVKPPDSGIEDSRVANDNTLGRSGIVGQIFNVLTASLGVRLADTSININDATPYEAMKKVADSFSLTTWVDADGYFNYGVRGTNPNAIVVGADDDQARLKEYNVTVGSGKVTEIILQGQYAYTSYDFDGIYQSRKTTDMFSYGKATLSGAEGGRSLKPQQTVSASKPKDVEDAAQRELLKHYMNRKNGNLVLNGGASTAKAQLTKLAVGDVITASGEIEEHCTRSVDTGTFAVQSVQHTLDSRRGWLVDVGVAALPGNGIETESWLYDPATDQQWESVDDVEPISL</sequence>
<accession>A0A544QQY1</accession>
<protein>
    <submittedName>
        <fullName evidence="1">Uncharacterized protein</fullName>
    </submittedName>
</protein>
<dbReference type="EMBL" id="SESI01000001">
    <property type="protein sequence ID" value="TQQ81846.1"/>
    <property type="molecule type" value="Genomic_DNA"/>
</dbReference>
<dbReference type="AlphaFoldDB" id="A0A544QQY1"/>